<dbReference type="AlphaFoldDB" id="A0A210QEB3"/>
<gene>
    <name evidence="2" type="ORF">KP79_PYT12564</name>
</gene>
<name>A0A210QEB3_MIZYE</name>
<dbReference type="GO" id="GO:0045259">
    <property type="term" value="C:proton-transporting ATP synthase complex"/>
    <property type="evidence" value="ECO:0007669"/>
    <property type="project" value="InterPro"/>
</dbReference>
<organism evidence="2 3">
    <name type="scientific">Mizuhopecten yessoensis</name>
    <name type="common">Japanese scallop</name>
    <name type="synonym">Patinopecten yessoensis</name>
    <dbReference type="NCBI Taxonomy" id="6573"/>
    <lineage>
        <taxon>Eukaryota</taxon>
        <taxon>Metazoa</taxon>
        <taxon>Spiralia</taxon>
        <taxon>Lophotrochozoa</taxon>
        <taxon>Mollusca</taxon>
        <taxon>Bivalvia</taxon>
        <taxon>Autobranchia</taxon>
        <taxon>Pteriomorphia</taxon>
        <taxon>Pectinida</taxon>
        <taxon>Pectinoidea</taxon>
        <taxon>Pectinidae</taxon>
        <taxon>Mizuhopecten</taxon>
    </lineage>
</organism>
<proteinExistence type="inferred from homology"/>
<dbReference type="Gene3D" id="1.10.1620.20">
    <property type="entry name" value="ATP synthase, F1 complex, epsilon subunit superfamily, mitochondrial"/>
    <property type="match status" value="1"/>
</dbReference>
<dbReference type="GO" id="GO:0046933">
    <property type="term" value="F:proton-transporting ATP synthase activity, rotational mechanism"/>
    <property type="evidence" value="ECO:0007669"/>
    <property type="project" value="InterPro"/>
</dbReference>
<dbReference type="GO" id="GO:0042776">
    <property type="term" value="P:proton motive force-driven mitochondrial ATP synthesis"/>
    <property type="evidence" value="ECO:0007669"/>
    <property type="project" value="TreeGrafter"/>
</dbReference>
<dbReference type="PANTHER" id="PTHR12448">
    <property type="entry name" value="ATP SYNTHASE EPSILON CHAIN, MITOCHONDRIAL"/>
    <property type="match status" value="1"/>
</dbReference>
<evidence type="ECO:0000313" key="3">
    <source>
        <dbReference type="Proteomes" id="UP000242188"/>
    </source>
</evidence>
<dbReference type="STRING" id="6573.A0A210QEB3"/>
<evidence type="ECO:0000256" key="1">
    <source>
        <dbReference type="ARBA" id="ARBA00009502"/>
    </source>
</evidence>
<dbReference type="Pfam" id="PF04627">
    <property type="entry name" value="ATP-synt_Eps"/>
    <property type="match status" value="1"/>
</dbReference>
<reference evidence="2 3" key="1">
    <citation type="journal article" date="2017" name="Nat. Ecol. Evol.">
        <title>Scallop genome provides insights into evolution of bilaterian karyotype and development.</title>
        <authorList>
            <person name="Wang S."/>
            <person name="Zhang J."/>
            <person name="Jiao W."/>
            <person name="Li J."/>
            <person name="Xun X."/>
            <person name="Sun Y."/>
            <person name="Guo X."/>
            <person name="Huan P."/>
            <person name="Dong B."/>
            <person name="Zhang L."/>
            <person name="Hu X."/>
            <person name="Sun X."/>
            <person name="Wang J."/>
            <person name="Zhao C."/>
            <person name="Wang Y."/>
            <person name="Wang D."/>
            <person name="Huang X."/>
            <person name="Wang R."/>
            <person name="Lv J."/>
            <person name="Li Y."/>
            <person name="Zhang Z."/>
            <person name="Liu B."/>
            <person name="Lu W."/>
            <person name="Hui Y."/>
            <person name="Liang J."/>
            <person name="Zhou Z."/>
            <person name="Hou R."/>
            <person name="Li X."/>
            <person name="Liu Y."/>
            <person name="Li H."/>
            <person name="Ning X."/>
            <person name="Lin Y."/>
            <person name="Zhao L."/>
            <person name="Xing Q."/>
            <person name="Dou J."/>
            <person name="Li Y."/>
            <person name="Mao J."/>
            <person name="Guo H."/>
            <person name="Dou H."/>
            <person name="Li T."/>
            <person name="Mu C."/>
            <person name="Jiang W."/>
            <person name="Fu Q."/>
            <person name="Fu X."/>
            <person name="Miao Y."/>
            <person name="Liu J."/>
            <person name="Yu Q."/>
            <person name="Li R."/>
            <person name="Liao H."/>
            <person name="Li X."/>
            <person name="Kong Y."/>
            <person name="Jiang Z."/>
            <person name="Chourrout D."/>
            <person name="Li R."/>
            <person name="Bao Z."/>
        </authorList>
    </citation>
    <scope>NUCLEOTIDE SEQUENCE [LARGE SCALE GENOMIC DNA]</scope>
    <source>
        <strain evidence="2 3">PY_sf001</strain>
    </source>
</reference>
<sequence>MSSAWRAVGISYIQYSGICAQAVRNALKPEIQQQLSKKGESIMKVTKWEGGKPITHQAIPNTSINGSPHNIETPLYRAGHTMPDDHLYLANQAIS</sequence>
<dbReference type="CDD" id="cd12153">
    <property type="entry name" value="F1-ATPase_epsilon"/>
    <property type="match status" value="1"/>
</dbReference>
<keyword evidence="3" id="KW-1185">Reference proteome</keyword>
<dbReference type="InterPro" id="IPR036742">
    <property type="entry name" value="ATP_synth_F1_esu_sf_mt"/>
</dbReference>
<comment type="caution">
    <text evidence="2">The sequence shown here is derived from an EMBL/GenBank/DDBJ whole genome shotgun (WGS) entry which is preliminary data.</text>
</comment>
<dbReference type="InterPro" id="IPR006721">
    <property type="entry name" value="ATP_synth_F1_esu_mt"/>
</dbReference>
<comment type="similarity">
    <text evidence="1">Belongs to the eukaryotic ATPase epsilon family.</text>
</comment>
<dbReference type="GO" id="GO:0005743">
    <property type="term" value="C:mitochondrial inner membrane"/>
    <property type="evidence" value="ECO:0007669"/>
    <property type="project" value="InterPro"/>
</dbReference>
<dbReference type="PANTHER" id="PTHR12448:SF0">
    <property type="entry name" value="ATP SYNTHASE SUBUNIT EPSILON, MITOCHONDRIAL"/>
    <property type="match status" value="1"/>
</dbReference>
<evidence type="ECO:0000313" key="2">
    <source>
        <dbReference type="EMBL" id="OWF47076.1"/>
    </source>
</evidence>
<accession>A0A210QEB3</accession>
<dbReference type="EMBL" id="NEDP02004037">
    <property type="protein sequence ID" value="OWF47076.1"/>
    <property type="molecule type" value="Genomic_DNA"/>
</dbReference>
<dbReference type="Proteomes" id="UP000242188">
    <property type="component" value="Unassembled WGS sequence"/>
</dbReference>
<protein>
    <submittedName>
        <fullName evidence="2">ATP synthase subunit epsilon, mitochondrial</fullName>
    </submittedName>
</protein>
<dbReference type="SUPFAM" id="SSF48690">
    <property type="entry name" value="Epsilon subunit of mitochondrial F1F0-ATP synthase"/>
    <property type="match status" value="1"/>
</dbReference>